<feature type="compositionally biased region" description="Low complexity" evidence="1">
    <location>
        <begin position="298"/>
        <end position="308"/>
    </location>
</feature>
<feature type="region of interest" description="Disordered" evidence="1">
    <location>
        <begin position="282"/>
        <end position="308"/>
    </location>
</feature>
<feature type="domain" description="F-box" evidence="2">
    <location>
        <begin position="1"/>
        <end position="47"/>
    </location>
</feature>
<reference evidence="3" key="1">
    <citation type="journal article" date="2021" name="Microbiol. Resour. Announc.">
        <title>Genome Sequence of Lymphocystis Disease Virus 2 LCDV-JP_Oita_2018, Isolated from a Diseased Japanese Flounder (Paralichthys olivaceus) in Japan.</title>
        <authorList>
            <person name="Kawato S."/>
            <person name="Nozaki R."/>
            <person name="Hirono I."/>
            <person name="Kondo H."/>
        </authorList>
    </citation>
    <scope>NUCLEOTIDE SEQUENCE</scope>
    <source>
        <strain evidence="3">LCDV-JP_Oita_2018</strain>
    </source>
</reference>
<dbReference type="Proteomes" id="UP000501113">
    <property type="component" value="Segment"/>
</dbReference>
<name>A0A6F8X067_9VIRU</name>
<protein>
    <recommendedName>
        <fullName evidence="2">F-box domain-containing protein</fullName>
    </recommendedName>
</protein>
<dbReference type="InterPro" id="IPR001810">
    <property type="entry name" value="F-box_dom"/>
</dbReference>
<evidence type="ECO:0000259" key="2">
    <source>
        <dbReference type="PROSITE" id="PS50181"/>
    </source>
</evidence>
<organism evidence="3">
    <name type="scientific">Lymphocystis disease virus 2</name>
    <dbReference type="NCBI Taxonomy" id="159183"/>
    <lineage>
        <taxon>Viruses</taxon>
        <taxon>Varidnaviria</taxon>
        <taxon>Bamfordvirae</taxon>
        <taxon>Nucleocytoviricota</taxon>
        <taxon>Megaviricetes</taxon>
        <taxon>Pimascovirales</taxon>
        <taxon>Pimascovirales incertae sedis</taxon>
        <taxon>Iridoviridae</taxon>
        <taxon>Alphairidovirinae</taxon>
        <taxon>Lymphocystivirus</taxon>
        <taxon>Lymphocystivirus paralichthys1</taxon>
    </lineage>
</organism>
<evidence type="ECO:0000313" key="3">
    <source>
        <dbReference type="EMBL" id="BCB67488.1"/>
    </source>
</evidence>
<dbReference type="EMBL" id="LC534415">
    <property type="protein sequence ID" value="BCB67488.1"/>
    <property type="molecule type" value="Genomic_DNA"/>
</dbReference>
<evidence type="ECO:0000256" key="1">
    <source>
        <dbReference type="SAM" id="MobiDB-lite"/>
    </source>
</evidence>
<proteinExistence type="predicted"/>
<accession>A0A6F8X067</accession>
<sequence>MDTLPEHIQFKILGYLPPELLLNLKLPNKLYWLIYREIKSEIKWDDLIDWKYEFFPLHSFQVNDRLYVYTLSDLIEEKSCEFKIEANKIFTFQTFQNRGYFIKTLNKTLNWKNWYTVYHAVKNEYLSGNYYNGKIIKPCVYQTQIEDLIKIILEAKKSHSWTNDVVKIINNETNLVLDEFNKFPMLFISNKCLRLDKISLRHRSETRYLLIWNIYCQSDRVGTAILQPKFYKMYGNVPGLAEYKNSKGFTSALGQFNGKLLLNCFPKYLNYKNAHTPPILKDISDSEDDNGRNPLIISESSECSDSSDWSFDESDLWSLNDSDDLLYTSDDSDQFIF</sequence>
<dbReference type="PROSITE" id="PS50181">
    <property type="entry name" value="FBOX"/>
    <property type="match status" value="1"/>
</dbReference>